<feature type="domain" description="PAS" evidence="7">
    <location>
        <begin position="203"/>
        <end position="260"/>
    </location>
</feature>
<comment type="caution">
    <text evidence="8">The sequence shown here is derived from an EMBL/GenBank/DDBJ whole genome shotgun (WGS) entry which is preliminary data.</text>
</comment>
<gene>
    <name evidence="8" type="ORF">KEM10_19090</name>
</gene>
<proteinExistence type="predicted"/>
<dbReference type="Gene3D" id="3.30.565.10">
    <property type="entry name" value="Histidine kinase-like ATPase, C-terminal domain"/>
    <property type="match status" value="1"/>
</dbReference>
<feature type="transmembrane region" description="Helical" evidence="6">
    <location>
        <begin position="116"/>
        <end position="133"/>
    </location>
</feature>
<evidence type="ECO:0000313" key="9">
    <source>
        <dbReference type="Proteomes" id="UP000708576"/>
    </source>
</evidence>
<feature type="transmembrane region" description="Helical" evidence="6">
    <location>
        <begin position="153"/>
        <end position="176"/>
    </location>
</feature>
<dbReference type="SMART" id="SM00091">
    <property type="entry name" value="PAS"/>
    <property type="match status" value="1"/>
</dbReference>
<evidence type="ECO:0000259" key="7">
    <source>
        <dbReference type="PROSITE" id="PS50112"/>
    </source>
</evidence>
<keyword evidence="6" id="KW-0812">Transmembrane</keyword>
<evidence type="ECO:0000256" key="3">
    <source>
        <dbReference type="ARBA" id="ARBA00022679"/>
    </source>
</evidence>
<evidence type="ECO:0000256" key="1">
    <source>
        <dbReference type="ARBA" id="ARBA00000085"/>
    </source>
</evidence>
<keyword evidence="5" id="KW-0902">Two-component regulatory system</keyword>
<keyword evidence="6" id="KW-0472">Membrane</keyword>
<keyword evidence="6" id="KW-1133">Transmembrane helix</keyword>
<dbReference type="CDD" id="cd00130">
    <property type="entry name" value="PAS"/>
    <property type="match status" value="1"/>
</dbReference>
<dbReference type="InterPro" id="IPR003594">
    <property type="entry name" value="HATPase_dom"/>
</dbReference>
<dbReference type="InterPro" id="IPR035965">
    <property type="entry name" value="PAS-like_dom_sf"/>
</dbReference>
<accession>A0ABS5JZY9</accession>
<dbReference type="InterPro" id="IPR050482">
    <property type="entry name" value="Sensor_HK_TwoCompSys"/>
</dbReference>
<dbReference type="EC" id="2.7.13.3" evidence="2"/>
<evidence type="ECO:0000256" key="4">
    <source>
        <dbReference type="ARBA" id="ARBA00022777"/>
    </source>
</evidence>
<protein>
    <recommendedName>
        <fullName evidence="2">histidine kinase</fullName>
        <ecNumber evidence="2">2.7.13.3</ecNumber>
    </recommendedName>
</protein>
<dbReference type="EMBL" id="JAGUCO010000022">
    <property type="protein sequence ID" value="MBS2100399.1"/>
    <property type="molecule type" value="Genomic_DNA"/>
</dbReference>
<comment type="catalytic activity">
    <reaction evidence="1">
        <text>ATP + protein L-histidine = ADP + protein N-phospho-L-histidine.</text>
        <dbReference type="EC" id="2.7.13.3"/>
    </reaction>
</comment>
<dbReference type="Proteomes" id="UP000708576">
    <property type="component" value="Unassembled WGS sequence"/>
</dbReference>
<dbReference type="SUPFAM" id="SSF55785">
    <property type="entry name" value="PYP-like sensor domain (PAS domain)"/>
    <property type="match status" value="1"/>
</dbReference>
<dbReference type="CDD" id="cd16917">
    <property type="entry name" value="HATPase_UhpB-NarQ-NarX-like"/>
    <property type="match status" value="1"/>
</dbReference>
<keyword evidence="9" id="KW-1185">Reference proteome</keyword>
<name>A0ABS5JZY9_9BACT</name>
<dbReference type="PANTHER" id="PTHR24421">
    <property type="entry name" value="NITRATE/NITRITE SENSOR PROTEIN NARX-RELATED"/>
    <property type="match status" value="1"/>
</dbReference>
<dbReference type="Gene3D" id="3.30.450.20">
    <property type="entry name" value="PAS domain"/>
    <property type="match status" value="1"/>
</dbReference>
<dbReference type="Pfam" id="PF20969">
    <property type="entry name" value="MASE11"/>
    <property type="match status" value="1"/>
</dbReference>
<evidence type="ECO:0000313" key="8">
    <source>
        <dbReference type="EMBL" id="MBS2100399.1"/>
    </source>
</evidence>
<feature type="transmembrane region" description="Helical" evidence="6">
    <location>
        <begin position="96"/>
        <end position="111"/>
    </location>
</feature>
<dbReference type="Pfam" id="PF02518">
    <property type="entry name" value="HATPase_c"/>
    <property type="match status" value="1"/>
</dbReference>
<evidence type="ECO:0000256" key="5">
    <source>
        <dbReference type="ARBA" id="ARBA00023012"/>
    </source>
</evidence>
<reference evidence="8 9" key="1">
    <citation type="journal article" date="2015" name="Int. J. Syst. Evol. Microbiol.">
        <title>Carboxylicivirga linearis sp. nov., isolated from a sea cucumber culture pond.</title>
        <authorList>
            <person name="Wang F.Q."/>
            <person name="Zhou Y.X."/>
            <person name="Lin X.Z."/>
            <person name="Chen G.J."/>
            <person name="Du Z.J."/>
        </authorList>
    </citation>
    <scope>NUCLEOTIDE SEQUENCE [LARGE SCALE GENOMIC DNA]</scope>
    <source>
        <strain evidence="8 9">FB218</strain>
    </source>
</reference>
<feature type="transmembrane region" description="Helical" evidence="6">
    <location>
        <begin position="14"/>
        <end position="35"/>
    </location>
</feature>
<dbReference type="InterPro" id="IPR036890">
    <property type="entry name" value="HATPase_C_sf"/>
</dbReference>
<dbReference type="Gene3D" id="1.20.5.1930">
    <property type="match status" value="1"/>
</dbReference>
<evidence type="ECO:0000256" key="6">
    <source>
        <dbReference type="SAM" id="Phobius"/>
    </source>
</evidence>
<dbReference type="PANTHER" id="PTHR24421:SF10">
    <property type="entry name" value="NITRATE_NITRITE SENSOR PROTEIN NARQ"/>
    <property type="match status" value="1"/>
</dbReference>
<evidence type="ECO:0000256" key="2">
    <source>
        <dbReference type="ARBA" id="ARBA00012438"/>
    </source>
</evidence>
<dbReference type="PROSITE" id="PS50112">
    <property type="entry name" value="PAS"/>
    <property type="match status" value="1"/>
</dbReference>
<dbReference type="RefSeq" id="WP_212218159.1">
    <property type="nucleotide sequence ID" value="NZ_JAGUCO010000022.1"/>
</dbReference>
<keyword evidence="4" id="KW-0418">Kinase</keyword>
<sequence length="530" mass="61510">MNLQNQIDKIREKIINITLTSTVIFMFVAVVPSLLRLVDVGWQPLFLVHILIMCVILVLYYFRKKIPLKLKAHILFIVYMIIAVSGMINFKLINAAYYIIVLVSLATLLYGRKVSYIYSAVFIVLFISVFFLHHFKLVQLNIDFNQYQDYTSAWLAVGSSYVFVLLVVILSTHVFYKLFIDSIKDLNVKSNELSYSLKALQLSENRYKDIFENSRDGFVFFDHNYFIVNCNQSFSKLIGYELSELEGYNYKTLLYNQDIEWDAILETIINKASREVLLMHKNGMPIPVEVSPYSTEAFKGGLWVIVRDIRERKKLQREIFKTMIQSEEKERERYAKELHDGLGPLISTTLIYLDTIHDENDIDNIREYSSRAYSLLEDATNTIKEISNNLSSMILTEYGVVSAIRSFIEKLQKVSEIKFVIKSNLKGTFEETIKFTFYRILVELINNSIKYSQAKTITLIFDYNESNGFLKVKFFDDGEGFDYNQALINKKGFGLLNLQNRIKQIGGSSTYYTEEGKGVEVNLSIKTNYI</sequence>
<dbReference type="NCBIfam" id="TIGR00229">
    <property type="entry name" value="sensory_box"/>
    <property type="match status" value="1"/>
</dbReference>
<organism evidence="8 9">
    <name type="scientific">Carboxylicivirga linearis</name>
    <dbReference type="NCBI Taxonomy" id="1628157"/>
    <lineage>
        <taxon>Bacteria</taxon>
        <taxon>Pseudomonadati</taxon>
        <taxon>Bacteroidota</taxon>
        <taxon>Bacteroidia</taxon>
        <taxon>Marinilabiliales</taxon>
        <taxon>Marinilabiliaceae</taxon>
        <taxon>Carboxylicivirga</taxon>
    </lineage>
</organism>
<keyword evidence="3" id="KW-0808">Transferase</keyword>
<dbReference type="InterPro" id="IPR048437">
    <property type="entry name" value="MASE11"/>
</dbReference>
<feature type="transmembrane region" description="Helical" evidence="6">
    <location>
        <begin position="41"/>
        <end position="62"/>
    </location>
</feature>
<dbReference type="SUPFAM" id="SSF55874">
    <property type="entry name" value="ATPase domain of HSP90 chaperone/DNA topoisomerase II/histidine kinase"/>
    <property type="match status" value="1"/>
</dbReference>
<dbReference type="Pfam" id="PF13426">
    <property type="entry name" value="PAS_9"/>
    <property type="match status" value="1"/>
</dbReference>
<dbReference type="InterPro" id="IPR000014">
    <property type="entry name" value="PAS"/>
</dbReference>